<evidence type="ECO:0000256" key="1">
    <source>
        <dbReference type="ARBA" id="ARBA00022527"/>
    </source>
</evidence>
<dbReference type="Gene3D" id="3.30.200.20">
    <property type="entry name" value="Phosphorylase Kinase, domain 1"/>
    <property type="match status" value="1"/>
</dbReference>
<evidence type="ECO:0000256" key="3">
    <source>
        <dbReference type="ARBA" id="ARBA00022741"/>
    </source>
</evidence>
<dbReference type="InterPro" id="IPR000719">
    <property type="entry name" value="Prot_kinase_dom"/>
</dbReference>
<dbReference type="Proteomes" id="UP000594638">
    <property type="component" value="Unassembled WGS sequence"/>
</dbReference>
<keyword evidence="7" id="KW-0812">Transmembrane</keyword>
<evidence type="ECO:0000256" key="2">
    <source>
        <dbReference type="ARBA" id="ARBA00022679"/>
    </source>
</evidence>
<dbReference type="PANTHER" id="PTHR27002:SF1111">
    <property type="entry name" value="NON-SPECIFIC SERINE_THREONINE PROTEIN KINASE"/>
    <property type="match status" value="1"/>
</dbReference>
<dbReference type="Pfam" id="PF07714">
    <property type="entry name" value="PK_Tyr_Ser-Thr"/>
    <property type="match status" value="1"/>
</dbReference>
<reference evidence="9 10" key="1">
    <citation type="submission" date="2019-12" db="EMBL/GenBank/DDBJ databases">
        <authorList>
            <person name="Alioto T."/>
            <person name="Alioto T."/>
            <person name="Gomez Garrido J."/>
        </authorList>
    </citation>
    <scope>NUCLEOTIDE SEQUENCE [LARGE SCALE GENOMIC DNA]</scope>
</reference>
<keyword evidence="7" id="KW-0472">Membrane</keyword>
<evidence type="ECO:0000256" key="4">
    <source>
        <dbReference type="ARBA" id="ARBA00022777"/>
    </source>
</evidence>
<dbReference type="InterPro" id="IPR011009">
    <property type="entry name" value="Kinase-like_dom_sf"/>
</dbReference>
<dbReference type="InterPro" id="IPR001245">
    <property type="entry name" value="Ser-Thr/Tyr_kinase_cat_dom"/>
</dbReference>
<name>A0A8S0SFJ0_OLEEU</name>
<evidence type="ECO:0000256" key="5">
    <source>
        <dbReference type="ARBA" id="ARBA00022840"/>
    </source>
</evidence>
<dbReference type="Gramene" id="OE9A062633T1">
    <property type="protein sequence ID" value="OE9A062633C1"/>
    <property type="gene ID" value="OE9A062633"/>
</dbReference>
<keyword evidence="5 6" id="KW-0067">ATP-binding</keyword>
<accession>A0A8S0SFJ0</accession>
<evidence type="ECO:0000313" key="10">
    <source>
        <dbReference type="Proteomes" id="UP000594638"/>
    </source>
</evidence>
<dbReference type="EMBL" id="CACTIH010004387">
    <property type="protein sequence ID" value="CAA2990761.1"/>
    <property type="molecule type" value="Genomic_DNA"/>
</dbReference>
<dbReference type="PANTHER" id="PTHR27002">
    <property type="entry name" value="RECEPTOR-LIKE SERINE/THREONINE-PROTEIN KINASE SD1-8"/>
    <property type="match status" value="1"/>
</dbReference>
<keyword evidence="4 9" id="KW-0418">Kinase</keyword>
<keyword evidence="7" id="KW-1133">Transmembrane helix</keyword>
<evidence type="ECO:0000256" key="7">
    <source>
        <dbReference type="SAM" id="Phobius"/>
    </source>
</evidence>
<dbReference type="FunFam" id="3.30.200.20:FF:001238">
    <property type="entry name" value="Os08g0179000 protein"/>
    <property type="match status" value="1"/>
</dbReference>
<dbReference type="PROSITE" id="PS50011">
    <property type="entry name" value="PROTEIN_KINASE_DOM"/>
    <property type="match status" value="1"/>
</dbReference>
<sequence length="191" mass="21199">MYIRLSVSAVHFLSTKQNTRKGKGIIIGVVVGSVAVVMVLLAIVWILTWARHKHTFGTKKAIEGDGLQIATKSFFDKLGGDIYKSGIDVPFCNWESILAATENFSDVHKLGRGGFGSVYKGMFPGGQEIAVKRLSSCSLQGINKFQNEVVLIANLQHRNLVRLLGYCMKENEKILLYEYMPNKSLDTFIIA</sequence>
<evidence type="ECO:0000313" key="9">
    <source>
        <dbReference type="EMBL" id="CAA2990761.1"/>
    </source>
</evidence>
<dbReference type="GO" id="GO:0004674">
    <property type="term" value="F:protein serine/threonine kinase activity"/>
    <property type="evidence" value="ECO:0007669"/>
    <property type="project" value="UniProtKB-KW"/>
</dbReference>
<keyword evidence="3 6" id="KW-0547">Nucleotide-binding</keyword>
<organism evidence="9 10">
    <name type="scientific">Olea europaea subsp. europaea</name>
    <dbReference type="NCBI Taxonomy" id="158383"/>
    <lineage>
        <taxon>Eukaryota</taxon>
        <taxon>Viridiplantae</taxon>
        <taxon>Streptophyta</taxon>
        <taxon>Embryophyta</taxon>
        <taxon>Tracheophyta</taxon>
        <taxon>Spermatophyta</taxon>
        <taxon>Magnoliopsida</taxon>
        <taxon>eudicotyledons</taxon>
        <taxon>Gunneridae</taxon>
        <taxon>Pentapetalae</taxon>
        <taxon>asterids</taxon>
        <taxon>lamiids</taxon>
        <taxon>Lamiales</taxon>
        <taxon>Oleaceae</taxon>
        <taxon>Oleeae</taxon>
        <taxon>Olea</taxon>
    </lineage>
</organism>
<dbReference type="InterPro" id="IPR017441">
    <property type="entry name" value="Protein_kinase_ATP_BS"/>
</dbReference>
<feature type="transmembrane region" description="Helical" evidence="7">
    <location>
        <begin position="25"/>
        <end position="50"/>
    </location>
</feature>
<keyword evidence="10" id="KW-1185">Reference proteome</keyword>
<feature type="domain" description="Protein kinase" evidence="8">
    <location>
        <begin position="104"/>
        <end position="191"/>
    </location>
</feature>
<keyword evidence="2" id="KW-0808">Transferase</keyword>
<comment type="caution">
    <text evidence="9">The sequence shown here is derived from an EMBL/GenBank/DDBJ whole genome shotgun (WGS) entry which is preliminary data.</text>
</comment>
<keyword evidence="1" id="KW-0723">Serine/threonine-protein kinase</keyword>
<protein>
    <submittedName>
        <fullName evidence="9">G-type lectin S-receptor-like serine/threonine-protein kinase At4g03230</fullName>
    </submittedName>
</protein>
<dbReference type="SUPFAM" id="SSF56112">
    <property type="entry name" value="Protein kinase-like (PK-like)"/>
    <property type="match status" value="1"/>
</dbReference>
<dbReference type="GO" id="GO:0005524">
    <property type="term" value="F:ATP binding"/>
    <property type="evidence" value="ECO:0007669"/>
    <property type="project" value="UniProtKB-UniRule"/>
</dbReference>
<evidence type="ECO:0000256" key="6">
    <source>
        <dbReference type="PROSITE-ProRule" id="PRU10141"/>
    </source>
</evidence>
<dbReference type="PROSITE" id="PS00107">
    <property type="entry name" value="PROTEIN_KINASE_ATP"/>
    <property type="match status" value="1"/>
</dbReference>
<dbReference type="GO" id="GO:0005886">
    <property type="term" value="C:plasma membrane"/>
    <property type="evidence" value="ECO:0007669"/>
    <property type="project" value="TreeGrafter"/>
</dbReference>
<dbReference type="OrthoDB" id="2356065at2759"/>
<feature type="binding site" evidence="6">
    <location>
        <position position="132"/>
    </location>
    <ligand>
        <name>ATP</name>
        <dbReference type="ChEBI" id="CHEBI:30616"/>
    </ligand>
</feature>
<dbReference type="AlphaFoldDB" id="A0A8S0SFJ0"/>
<gene>
    <name evidence="9" type="ORF">OLEA9_A062633</name>
</gene>
<evidence type="ECO:0000259" key="8">
    <source>
        <dbReference type="PROSITE" id="PS50011"/>
    </source>
</evidence>
<proteinExistence type="predicted"/>